<evidence type="ECO:0000256" key="1">
    <source>
        <dbReference type="ARBA" id="ARBA00023015"/>
    </source>
</evidence>
<gene>
    <name evidence="5" type="ORF">D0817_01745</name>
</gene>
<accession>A0A434ADA2</accession>
<name>A0A434ADA2_9FLAO</name>
<dbReference type="SUPFAM" id="SSF46689">
    <property type="entry name" value="Homeodomain-like"/>
    <property type="match status" value="1"/>
</dbReference>
<keyword evidence="1" id="KW-0805">Transcription regulation</keyword>
<evidence type="ECO:0000256" key="2">
    <source>
        <dbReference type="ARBA" id="ARBA00023125"/>
    </source>
</evidence>
<reference evidence="6" key="1">
    <citation type="journal article" date="2019" name="Syst. Appl. Microbiol.">
        <title>Flavobacterium circumlabens sp. nov. and Flavobacterium cupreum sp. nov., two psychrotrophic species isolated from Antarctic environmental samples.</title>
        <authorList>
            <person name="Kralova S."/>
            <person name="Busse H.-J."/>
            <person name="Svec P."/>
            <person name="Maslanova I."/>
            <person name="Stankova E."/>
            <person name="Bartak M."/>
            <person name="Sedlacek I."/>
        </authorList>
    </citation>
    <scope>NUCLEOTIDE SEQUENCE [LARGE SCALE GENOMIC DNA]</scope>
    <source>
        <strain evidence="6">CCM 8825</strain>
    </source>
</reference>
<dbReference type="PRINTS" id="PR00032">
    <property type="entry name" value="HTHARAC"/>
</dbReference>
<dbReference type="Proteomes" id="UP000288102">
    <property type="component" value="Unassembled WGS sequence"/>
</dbReference>
<dbReference type="InterPro" id="IPR009057">
    <property type="entry name" value="Homeodomain-like_sf"/>
</dbReference>
<dbReference type="InterPro" id="IPR053142">
    <property type="entry name" value="PchR_regulatory_protein"/>
</dbReference>
<feature type="domain" description="HTH araC/xylS-type" evidence="4">
    <location>
        <begin position="231"/>
        <end position="329"/>
    </location>
</feature>
<keyword evidence="6" id="KW-1185">Reference proteome</keyword>
<dbReference type="GO" id="GO:0043565">
    <property type="term" value="F:sequence-specific DNA binding"/>
    <property type="evidence" value="ECO:0007669"/>
    <property type="project" value="InterPro"/>
</dbReference>
<dbReference type="InterPro" id="IPR020449">
    <property type="entry name" value="Tscrpt_reg_AraC-type_HTH"/>
</dbReference>
<dbReference type="PROSITE" id="PS01124">
    <property type="entry name" value="HTH_ARAC_FAMILY_2"/>
    <property type="match status" value="1"/>
</dbReference>
<dbReference type="GO" id="GO:0003700">
    <property type="term" value="F:DNA-binding transcription factor activity"/>
    <property type="evidence" value="ECO:0007669"/>
    <property type="project" value="InterPro"/>
</dbReference>
<proteinExistence type="predicted"/>
<keyword evidence="3" id="KW-0804">Transcription</keyword>
<evidence type="ECO:0000313" key="6">
    <source>
        <dbReference type="Proteomes" id="UP000288102"/>
    </source>
</evidence>
<dbReference type="PANTHER" id="PTHR47893">
    <property type="entry name" value="REGULATORY PROTEIN PCHR"/>
    <property type="match status" value="1"/>
</dbReference>
<dbReference type="OrthoDB" id="799767at2"/>
<organism evidence="5 6">
    <name type="scientific">Flavobacterium cupreum</name>
    <dbReference type="NCBI Taxonomy" id="2133766"/>
    <lineage>
        <taxon>Bacteria</taxon>
        <taxon>Pseudomonadati</taxon>
        <taxon>Bacteroidota</taxon>
        <taxon>Flavobacteriia</taxon>
        <taxon>Flavobacteriales</taxon>
        <taxon>Flavobacteriaceae</taxon>
        <taxon>Flavobacterium</taxon>
    </lineage>
</organism>
<protein>
    <submittedName>
        <fullName evidence="5">AraC family transcriptional regulator</fullName>
    </submittedName>
</protein>
<dbReference type="Pfam" id="PF12833">
    <property type="entry name" value="HTH_18"/>
    <property type="match status" value="1"/>
</dbReference>
<dbReference type="PANTHER" id="PTHR47893:SF1">
    <property type="entry name" value="REGULATORY PROTEIN PCHR"/>
    <property type="match status" value="1"/>
</dbReference>
<comment type="caution">
    <text evidence="5">The sequence shown here is derived from an EMBL/GenBank/DDBJ whole genome shotgun (WGS) entry which is preliminary data.</text>
</comment>
<dbReference type="SMART" id="SM00342">
    <property type="entry name" value="HTH_ARAC"/>
    <property type="match status" value="1"/>
</dbReference>
<dbReference type="EMBL" id="QWDM01000001">
    <property type="protein sequence ID" value="RUT72359.1"/>
    <property type="molecule type" value="Genomic_DNA"/>
</dbReference>
<dbReference type="Gene3D" id="1.10.10.60">
    <property type="entry name" value="Homeodomain-like"/>
    <property type="match status" value="2"/>
</dbReference>
<evidence type="ECO:0000313" key="5">
    <source>
        <dbReference type="EMBL" id="RUT72359.1"/>
    </source>
</evidence>
<dbReference type="AlphaFoldDB" id="A0A434ADA2"/>
<keyword evidence="2" id="KW-0238">DNA-binding</keyword>
<sequence length="344" mass="40105">MKITSQLSAHEKPIISIQISDYYDPKSSLTEENILIQKKGSEEIKSHILTTDGMVLIDTQMYFSKPQTEVFEINDECVVMDFISCNNVETQIDQLESEKFTKENTHNIFYATKYKATFKIPAFEQINYLSIILSKAFYYNIINEDWELHEKFSKNILLKKSGYLTSRYIPFSPAIQWIISEIKNCRRQGALKKMYIETKIRELLIHQLETLINQQPHQKDLIIEDDYCKLLEAKEILEKDCAHAPTLPELSRIISLNEFKLKKGFKACFGTTVKSYIIKLRMERAKELFQNKAITVSEAAYKCGYKDVSHFSAAFKNFYGCSPQKFKINWDVIQFWITGLLLLA</sequence>
<dbReference type="InterPro" id="IPR018060">
    <property type="entry name" value="HTH_AraC"/>
</dbReference>
<evidence type="ECO:0000256" key="3">
    <source>
        <dbReference type="ARBA" id="ARBA00023163"/>
    </source>
</evidence>
<evidence type="ECO:0000259" key="4">
    <source>
        <dbReference type="PROSITE" id="PS01124"/>
    </source>
</evidence>
<dbReference type="RefSeq" id="WP_127336659.1">
    <property type="nucleotide sequence ID" value="NZ_QWDM01000001.1"/>
</dbReference>